<evidence type="ECO:0000313" key="2">
    <source>
        <dbReference type="Proteomes" id="UP000236291"/>
    </source>
</evidence>
<reference evidence="1 2" key="2">
    <citation type="journal article" date="2017" name="Front. Plant Sci.">
        <title>Gene Classification and Mining of Molecular Markers Useful in Red Clover (Trifolium pratense) Breeding.</title>
        <authorList>
            <person name="Istvanek J."/>
            <person name="Dluhosova J."/>
            <person name="Dluhos P."/>
            <person name="Patkova L."/>
            <person name="Nedelnik J."/>
            <person name="Repkova J."/>
        </authorList>
    </citation>
    <scope>NUCLEOTIDE SEQUENCE [LARGE SCALE GENOMIC DNA]</scope>
    <source>
        <strain evidence="2">cv. Tatra</strain>
        <tissue evidence="1">Young leaves</tissue>
    </source>
</reference>
<dbReference type="EMBL" id="ASHM01021681">
    <property type="protein sequence ID" value="PNY02687.1"/>
    <property type="molecule type" value="Genomic_DNA"/>
</dbReference>
<accession>A0A2K3NI54</accession>
<organism evidence="1 2">
    <name type="scientific">Trifolium pratense</name>
    <name type="common">Red clover</name>
    <dbReference type="NCBI Taxonomy" id="57577"/>
    <lineage>
        <taxon>Eukaryota</taxon>
        <taxon>Viridiplantae</taxon>
        <taxon>Streptophyta</taxon>
        <taxon>Embryophyta</taxon>
        <taxon>Tracheophyta</taxon>
        <taxon>Spermatophyta</taxon>
        <taxon>Magnoliopsida</taxon>
        <taxon>eudicotyledons</taxon>
        <taxon>Gunneridae</taxon>
        <taxon>Pentapetalae</taxon>
        <taxon>rosids</taxon>
        <taxon>fabids</taxon>
        <taxon>Fabales</taxon>
        <taxon>Fabaceae</taxon>
        <taxon>Papilionoideae</taxon>
        <taxon>50 kb inversion clade</taxon>
        <taxon>NPAAA clade</taxon>
        <taxon>Hologalegina</taxon>
        <taxon>IRL clade</taxon>
        <taxon>Trifolieae</taxon>
        <taxon>Trifolium</taxon>
    </lineage>
</organism>
<reference evidence="1 2" key="1">
    <citation type="journal article" date="2014" name="Am. J. Bot.">
        <title>Genome assembly and annotation for red clover (Trifolium pratense; Fabaceae).</title>
        <authorList>
            <person name="Istvanek J."/>
            <person name="Jaros M."/>
            <person name="Krenek A."/>
            <person name="Repkova J."/>
        </authorList>
    </citation>
    <scope>NUCLEOTIDE SEQUENCE [LARGE SCALE GENOMIC DNA]</scope>
    <source>
        <strain evidence="2">cv. Tatra</strain>
        <tissue evidence="1">Young leaves</tissue>
    </source>
</reference>
<evidence type="ECO:0000313" key="1">
    <source>
        <dbReference type="EMBL" id="PNY02687.1"/>
    </source>
</evidence>
<dbReference type="Proteomes" id="UP000236291">
    <property type="component" value="Unassembled WGS sequence"/>
</dbReference>
<protein>
    <submittedName>
        <fullName evidence="1">Dynamin-2B</fullName>
    </submittedName>
</protein>
<gene>
    <name evidence="1" type="primary">dynamin-2B</name>
    <name evidence="1" type="ORF">L195_g026006</name>
</gene>
<proteinExistence type="predicted"/>
<dbReference type="STRING" id="57577.A0A2K3NI54"/>
<name>A0A2K3NI54_TRIPR</name>
<dbReference type="ExpressionAtlas" id="A0A2K3NI54">
    <property type="expression patterns" value="baseline"/>
</dbReference>
<dbReference type="AlphaFoldDB" id="A0A2K3NI54"/>
<comment type="caution">
    <text evidence="1">The sequence shown here is derived from an EMBL/GenBank/DDBJ whole genome shotgun (WGS) entry which is preliminary data.</text>
</comment>
<sequence>MAAIEEVSVLADSMRQASALLADEDTGETSNSRRPSTFFNVVSLGNIVLKLFNLNLEDEMKLKVVNAVYIHIRCFVFFRCFKTFIAAPPLKLVDLPGLDQRTMDGSRVRGIVPAAQAPEIASS</sequence>